<evidence type="ECO:0000313" key="3">
    <source>
        <dbReference type="Proteomes" id="UP000199310"/>
    </source>
</evidence>
<proteinExistence type="predicted"/>
<reference evidence="3" key="1">
    <citation type="submission" date="2016-10" db="EMBL/GenBank/DDBJ databases">
        <authorList>
            <person name="Varghese N."/>
            <person name="Submissions S."/>
        </authorList>
    </citation>
    <scope>NUCLEOTIDE SEQUENCE [LARGE SCALE GENOMIC DNA]</scope>
    <source>
        <strain evidence="3">DSM 3695</strain>
    </source>
</reference>
<dbReference type="Proteomes" id="UP000199310">
    <property type="component" value="Unassembled WGS sequence"/>
</dbReference>
<dbReference type="AlphaFoldDB" id="A0A1I0SCR2"/>
<gene>
    <name evidence="2" type="ORF">SAMN04488122_6325</name>
</gene>
<sequence>MTLADLVLLIKKIAIGILIFLIPLVIIAGSIWLIHFLFNQHH</sequence>
<dbReference type="EMBL" id="FOJG01000002">
    <property type="protein sequence ID" value="SEW55198.1"/>
    <property type="molecule type" value="Genomic_DNA"/>
</dbReference>
<evidence type="ECO:0000256" key="1">
    <source>
        <dbReference type="SAM" id="Phobius"/>
    </source>
</evidence>
<keyword evidence="3" id="KW-1185">Reference proteome</keyword>
<evidence type="ECO:0000313" key="2">
    <source>
        <dbReference type="EMBL" id="SEW55198.1"/>
    </source>
</evidence>
<keyword evidence="1" id="KW-1133">Transmembrane helix</keyword>
<feature type="transmembrane region" description="Helical" evidence="1">
    <location>
        <begin position="13"/>
        <end position="38"/>
    </location>
</feature>
<protein>
    <submittedName>
        <fullName evidence="2">Uncharacterized protein</fullName>
    </submittedName>
</protein>
<keyword evidence="1" id="KW-0472">Membrane</keyword>
<name>A0A1I0SCR2_9BACT</name>
<accession>A0A1I0SCR2</accession>
<keyword evidence="1" id="KW-0812">Transmembrane</keyword>
<organism evidence="2 3">
    <name type="scientific">Chitinophaga arvensicola</name>
    <dbReference type="NCBI Taxonomy" id="29529"/>
    <lineage>
        <taxon>Bacteria</taxon>
        <taxon>Pseudomonadati</taxon>
        <taxon>Bacteroidota</taxon>
        <taxon>Chitinophagia</taxon>
        <taxon>Chitinophagales</taxon>
        <taxon>Chitinophagaceae</taxon>
        <taxon>Chitinophaga</taxon>
    </lineage>
</organism>